<feature type="domain" description="EMI" evidence="5">
    <location>
        <begin position="27"/>
        <end position="85"/>
    </location>
</feature>
<reference evidence="6 7" key="1">
    <citation type="journal article" date="2007" name="Nature">
        <title>Evolution of genes and genomes on the Drosophila phylogeny.</title>
        <authorList>
            <consortium name="Drosophila 12 Genomes Consortium"/>
            <person name="Clark A.G."/>
            <person name="Eisen M.B."/>
            <person name="Smith D.R."/>
            <person name="Bergman C.M."/>
            <person name="Oliver B."/>
            <person name="Markow T.A."/>
            <person name="Kaufman T.C."/>
            <person name="Kellis M."/>
            <person name="Gelbart W."/>
            <person name="Iyer V.N."/>
            <person name="Pollard D.A."/>
            <person name="Sackton T.B."/>
            <person name="Larracuente A.M."/>
            <person name="Singh N.D."/>
            <person name="Abad J.P."/>
            <person name="Abt D.N."/>
            <person name="Adryan B."/>
            <person name="Aguade M."/>
            <person name="Akashi H."/>
            <person name="Anderson W.W."/>
            <person name="Aquadro C.F."/>
            <person name="Ardell D.H."/>
            <person name="Arguello R."/>
            <person name="Artieri C.G."/>
            <person name="Barbash D.A."/>
            <person name="Barker D."/>
            <person name="Barsanti P."/>
            <person name="Batterham P."/>
            <person name="Batzoglou S."/>
            <person name="Begun D."/>
            <person name="Bhutkar A."/>
            <person name="Blanco E."/>
            <person name="Bosak S.A."/>
            <person name="Bradley R.K."/>
            <person name="Brand A.D."/>
            <person name="Brent M.R."/>
            <person name="Brooks A.N."/>
            <person name="Brown R.H."/>
            <person name="Butlin R.K."/>
            <person name="Caggese C."/>
            <person name="Calvi B.R."/>
            <person name="Bernardo de Carvalho A."/>
            <person name="Caspi A."/>
            <person name="Castrezana S."/>
            <person name="Celniker S.E."/>
            <person name="Chang J.L."/>
            <person name="Chapple C."/>
            <person name="Chatterji S."/>
            <person name="Chinwalla A."/>
            <person name="Civetta A."/>
            <person name="Clifton S.W."/>
            <person name="Comeron J.M."/>
            <person name="Costello J.C."/>
            <person name="Coyne J.A."/>
            <person name="Daub J."/>
            <person name="David R.G."/>
            <person name="Delcher A.L."/>
            <person name="Delehaunty K."/>
            <person name="Do C.B."/>
            <person name="Ebling H."/>
            <person name="Edwards K."/>
            <person name="Eickbush T."/>
            <person name="Evans J.D."/>
            <person name="Filipski A."/>
            <person name="Findeiss S."/>
            <person name="Freyhult E."/>
            <person name="Fulton L."/>
            <person name="Fulton R."/>
            <person name="Garcia A.C."/>
            <person name="Gardiner A."/>
            <person name="Garfield D.A."/>
            <person name="Garvin B.E."/>
            <person name="Gibson G."/>
            <person name="Gilbert D."/>
            <person name="Gnerre S."/>
            <person name="Godfrey J."/>
            <person name="Good R."/>
            <person name="Gotea V."/>
            <person name="Gravely B."/>
            <person name="Greenberg A.J."/>
            <person name="Griffiths-Jones S."/>
            <person name="Gross S."/>
            <person name="Guigo R."/>
            <person name="Gustafson E.A."/>
            <person name="Haerty W."/>
            <person name="Hahn M.W."/>
            <person name="Halligan D.L."/>
            <person name="Halpern A.L."/>
            <person name="Halter G.M."/>
            <person name="Han M.V."/>
            <person name="Heger A."/>
            <person name="Hillier L."/>
            <person name="Hinrichs A.S."/>
            <person name="Holmes I."/>
            <person name="Hoskins R.A."/>
            <person name="Hubisz M.J."/>
            <person name="Hultmark D."/>
            <person name="Huntley M.A."/>
            <person name="Jaffe D.B."/>
            <person name="Jagadeeshan S."/>
            <person name="Jeck W.R."/>
            <person name="Johnson J."/>
            <person name="Jones C.D."/>
            <person name="Jordan W.C."/>
            <person name="Karpen G.H."/>
            <person name="Kataoka E."/>
            <person name="Keightley P.D."/>
            <person name="Kheradpour P."/>
            <person name="Kirkness E.F."/>
            <person name="Koerich L.B."/>
            <person name="Kristiansen K."/>
            <person name="Kudrna D."/>
            <person name="Kulathinal R.J."/>
            <person name="Kumar S."/>
            <person name="Kwok R."/>
            <person name="Lander E."/>
            <person name="Langley C.H."/>
            <person name="Lapoint R."/>
            <person name="Lazzaro B.P."/>
            <person name="Lee S.J."/>
            <person name="Levesque L."/>
            <person name="Li R."/>
            <person name="Lin C.F."/>
            <person name="Lin M.F."/>
            <person name="Lindblad-Toh K."/>
            <person name="Llopart A."/>
            <person name="Long M."/>
            <person name="Low L."/>
            <person name="Lozovsky E."/>
            <person name="Lu J."/>
            <person name="Luo M."/>
            <person name="Machado C.A."/>
            <person name="Makalowski W."/>
            <person name="Marzo M."/>
            <person name="Matsuda M."/>
            <person name="Matzkin L."/>
            <person name="McAllister B."/>
            <person name="McBride C.S."/>
            <person name="McKernan B."/>
            <person name="McKernan K."/>
            <person name="Mendez-Lago M."/>
            <person name="Minx P."/>
            <person name="Mollenhauer M.U."/>
            <person name="Montooth K."/>
            <person name="Mount S.M."/>
            <person name="Mu X."/>
            <person name="Myers E."/>
            <person name="Negre B."/>
            <person name="Newfeld S."/>
            <person name="Nielsen R."/>
            <person name="Noor M.A."/>
            <person name="O'Grady P."/>
            <person name="Pachter L."/>
            <person name="Papaceit M."/>
            <person name="Parisi M.J."/>
            <person name="Parisi M."/>
            <person name="Parts L."/>
            <person name="Pedersen J.S."/>
            <person name="Pesole G."/>
            <person name="Phillippy A.M."/>
            <person name="Ponting C.P."/>
            <person name="Pop M."/>
            <person name="Porcelli D."/>
            <person name="Powell J.R."/>
            <person name="Prohaska S."/>
            <person name="Pruitt K."/>
            <person name="Puig M."/>
            <person name="Quesneville H."/>
            <person name="Ram K.R."/>
            <person name="Rand D."/>
            <person name="Rasmussen M.D."/>
            <person name="Reed L.K."/>
            <person name="Reenan R."/>
            <person name="Reily A."/>
            <person name="Remington K.A."/>
            <person name="Rieger T.T."/>
            <person name="Ritchie M.G."/>
            <person name="Robin C."/>
            <person name="Rogers Y.H."/>
            <person name="Rohde C."/>
            <person name="Rozas J."/>
            <person name="Rubenfield M.J."/>
            <person name="Ruiz A."/>
            <person name="Russo S."/>
            <person name="Salzberg S.L."/>
            <person name="Sanchez-Gracia A."/>
            <person name="Saranga D.J."/>
            <person name="Sato H."/>
            <person name="Schaeffer S.W."/>
            <person name="Schatz M.C."/>
            <person name="Schlenke T."/>
            <person name="Schwartz R."/>
            <person name="Segarra C."/>
            <person name="Singh R.S."/>
            <person name="Sirot L."/>
            <person name="Sirota M."/>
            <person name="Sisneros N.B."/>
            <person name="Smith C.D."/>
            <person name="Smith T.F."/>
            <person name="Spieth J."/>
            <person name="Stage D.E."/>
            <person name="Stark A."/>
            <person name="Stephan W."/>
            <person name="Strausberg R.L."/>
            <person name="Strempel S."/>
            <person name="Sturgill D."/>
            <person name="Sutton G."/>
            <person name="Sutton G.G."/>
            <person name="Tao W."/>
            <person name="Teichmann S."/>
            <person name="Tobari Y.N."/>
            <person name="Tomimura Y."/>
            <person name="Tsolas J.M."/>
            <person name="Valente V.L."/>
            <person name="Venter E."/>
            <person name="Venter J.C."/>
            <person name="Vicario S."/>
            <person name="Vieira F.G."/>
            <person name="Vilella A.J."/>
            <person name="Villasante A."/>
            <person name="Walenz B."/>
            <person name="Wang J."/>
            <person name="Wasserman M."/>
            <person name="Watts T."/>
            <person name="Wilson D."/>
            <person name="Wilson R.K."/>
            <person name="Wing R.A."/>
            <person name="Wolfner M.F."/>
            <person name="Wong A."/>
            <person name="Wong G.K."/>
            <person name="Wu C.I."/>
            <person name="Wu G."/>
            <person name="Yamamoto D."/>
            <person name="Yang H.P."/>
            <person name="Yang S.P."/>
            <person name="Yorke J.A."/>
            <person name="Yoshida K."/>
            <person name="Zdobnov E."/>
            <person name="Zhang P."/>
            <person name="Zhang Y."/>
            <person name="Zimin A.V."/>
            <person name="Baldwin J."/>
            <person name="Abdouelleil A."/>
            <person name="Abdulkadir J."/>
            <person name="Abebe A."/>
            <person name="Abera B."/>
            <person name="Abreu J."/>
            <person name="Acer S.C."/>
            <person name="Aftuck L."/>
            <person name="Alexander A."/>
            <person name="An P."/>
            <person name="Anderson E."/>
            <person name="Anderson S."/>
            <person name="Arachi H."/>
            <person name="Azer M."/>
            <person name="Bachantsang P."/>
            <person name="Barry A."/>
            <person name="Bayul T."/>
            <person name="Berlin A."/>
            <person name="Bessette D."/>
            <person name="Bloom T."/>
            <person name="Blye J."/>
            <person name="Boguslavskiy L."/>
            <person name="Bonnet C."/>
            <person name="Boukhgalter B."/>
            <person name="Bourzgui I."/>
            <person name="Brown A."/>
            <person name="Cahill P."/>
            <person name="Channer S."/>
            <person name="Cheshatsang Y."/>
            <person name="Chuda L."/>
            <person name="Citroen M."/>
            <person name="Collymore A."/>
            <person name="Cooke P."/>
            <person name="Costello M."/>
            <person name="D'Aco K."/>
            <person name="Daza R."/>
            <person name="De Haan G."/>
            <person name="DeGray S."/>
            <person name="DeMaso C."/>
            <person name="Dhargay N."/>
            <person name="Dooley K."/>
            <person name="Dooley E."/>
            <person name="Doricent M."/>
            <person name="Dorje P."/>
            <person name="Dorjee K."/>
            <person name="Dupes A."/>
            <person name="Elong R."/>
            <person name="Falk J."/>
            <person name="Farina A."/>
            <person name="Faro S."/>
            <person name="Ferguson D."/>
            <person name="Fisher S."/>
            <person name="Foley C.D."/>
            <person name="Franke A."/>
            <person name="Friedrich D."/>
            <person name="Gadbois L."/>
            <person name="Gearin G."/>
            <person name="Gearin C.R."/>
            <person name="Giannoukos G."/>
            <person name="Goode T."/>
            <person name="Graham J."/>
            <person name="Grandbois E."/>
            <person name="Grewal S."/>
            <person name="Gyaltsen K."/>
            <person name="Hafez N."/>
            <person name="Hagos B."/>
            <person name="Hall J."/>
            <person name="Henson C."/>
            <person name="Hollinger A."/>
            <person name="Honan T."/>
            <person name="Huard M.D."/>
            <person name="Hughes L."/>
            <person name="Hurhula B."/>
            <person name="Husby M.E."/>
            <person name="Kamat A."/>
            <person name="Kanga B."/>
            <person name="Kashin S."/>
            <person name="Khazanovich D."/>
            <person name="Kisner P."/>
            <person name="Lance K."/>
            <person name="Lara M."/>
            <person name="Lee W."/>
            <person name="Lennon N."/>
            <person name="Letendre F."/>
            <person name="LeVine R."/>
            <person name="Lipovsky A."/>
            <person name="Liu X."/>
            <person name="Liu J."/>
            <person name="Liu S."/>
            <person name="Lokyitsang T."/>
            <person name="Lokyitsang Y."/>
            <person name="Lubonja R."/>
            <person name="Lui A."/>
            <person name="MacDonald P."/>
            <person name="Magnisalis V."/>
            <person name="Maru K."/>
            <person name="Matthews C."/>
            <person name="McCusker W."/>
            <person name="McDonough S."/>
            <person name="Mehta T."/>
            <person name="Meldrim J."/>
            <person name="Meneus L."/>
            <person name="Mihai O."/>
            <person name="Mihalev A."/>
            <person name="Mihova T."/>
            <person name="Mittelman R."/>
            <person name="Mlenga V."/>
            <person name="Montmayeur A."/>
            <person name="Mulrain L."/>
            <person name="Navidi A."/>
            <person name="Naylor J."/>
            <person name="Negash T."/>
            <person name="Nguyen T."/>
            <person name="Nguyen N."/>
            <person name="Nicol R."/>
            <person name="Norbu C."/>
            <person name="Norbu N."/>
            <person name="Novod N."/>
            <person name="O'Neill B."/>
            <person name="Osman S."/>
            <person name="Markiewicz E."/>
            <person name="Oyono O.L."/>
            <person name="Patti C."/>
            <person name="Phunkhang P."/>
            <person name="Pierre F."/>
            <person name="Priest M."/>
            <person name="Raghuraman S."/>
            <person name="Rege F."/>
            <person name="Reyes R."/>
            <person name="Rise C."/>
            <person name="Rogov P."/>
            <person name="Ross K."/>
            <person name="Ryan E."/>
            <person name="Settipalli S."/>
            <person name="Shea T."/>
            <person name="Sherpa N."/>
            <person name="Shi L."/>
            <person name="Shih D."/>
            <person name="Sparrow T."/>
            <person name="Spaulding J."/>
            <person name="Stalker J."/>
            <person name="Stange-Thomann N."/>
            <person name="Stavropoulos S."/>
            <person name="Stone C."/>
            <person name="Strader C."/>
            <person name="Tesfaye S."/>
            <person name="Thomson T."/>
            <person name="Thoulutsang Y."/>
            <person name="Thoulutsang D."/>
            <person name="Topham K."/>
            <person name="Topping I."/>
            <person name="Tsamla T."/>
            <person name="Vassiliev H."/>
            <person name="Vo A."/>
            <person name="Wangchuk T."/>
            <person name="Wangdi T."/>
            <person name="Weiand M."/>
            <person name="Wilkinson J."/>
            <person name="Wilson A."/>
            <person name="Yadav S."/>
            <person name="Young G."/>
            <person name="Yu Q."/>
            <person name="Zembek L."/>
            <person name="Zhong D."/>
            <person name="Zimmer A."/>
            <person name="Zwirko Z."/>
            <person name="Jaffe D.B."/>
            <person name="Alvarez P."/>
            <person name="Brockman W."/>
            <person name="Butler J."/>
            <person name="Chin C."/>
            <person name="Gnerre S."/>
            <person name="Grabherr M."/>
            <person name="Kleber M."/>
            <person name="Mauceli E."/>
            <person name="MacCallum I."/>
        </authorList>
    </citation>
    <scope>NUCLEOTIDE SEQUENCE [LARGE SCALE GENOMIC DNA]</scope>
    <source>
        <strain evidence="7">MSH-3 / Tucson 14011-0111.49</strain>
    </source>
</reference>
<dbReference type="OrthoDB" id="409374at2759"/>
<feature type="signal peptide" evidence="4">
    <location>
        <begin position="1"/>
        <end position="20"/>
    </location>
</feature>
<evidence type="ECO:0000256" key="2">
    <source>
        <dbReference type="ARBA" id="ARBA00023157"/>
    </source>
</evidence>
<accession>B4HDI6</accession>
<dbReference type="Gene3D" id="2.10.25.10">
    <property type="entry name" value="Laminin"/>
    <property type="match status" value="1"/>
</dbReference>
<dbReference type="PROSITE" id="PS51041">
    <property type="entry name" value="EMI"/>
    <property type="match status" value="1"/>
</dbReference>
<dbReference type="EMBL" id="CH480400">
    <property type="protein sequence ID" value="EDW27939.1"/>
    <property type="molecule type" value="Genomic_DNA"/>
</dbReference>
<dbReference type="InterPro" id="IPR011489">
    <property type="entry name" value="EMI_domain"/>
</dbReference>
<dbReference type="Pfam" id="PF07546">
    <property type="entry name" value="EMI"/>
    <property type="match status" value="1"/>
</dbReference>
<dbReference type="HOGENOM" id="CLU_1284487_0_0_1"/>
<sequence length="215" mass="24064">MLRIILFGWLLAGPALLVHSELTELDGPNICKRRESYPVEVVYTELQSYQERGSNWCLTIPPRCSTYRIKNSGDGYVSSGGECVPHCTDHCEHGRCIAPEKCKIRRRDRTHNMDIEEDLDGMPPISIGTFGIPNDPVTAGRVRAVPSLDRLKYVEIVEACPAAFWPESEMAELAALVREHVRTMDIRHLQSLSEESFQRHKGSSDSEPDVTSGGV</sequence>
<evidence type="ECO:0000313" key="6">
    <source>
        <dbReference type="EMBL" id="EDW27939.1"/>
    </source>
</evidence>
<keyword evidence="1 4" id="KW-0732">Signal</keyword>
<evidence type="ECO:0000256" key="1">
    <source>
        <dbReference type="ARBA" id="ARBA00022729"/>
    </source>
</evidence>
<proteinExistence type="predicted"/>
<keyword evidence="2" id="KW-1015">Disulfide bond</keyword>
<evidence type="ECO:0000256" key="4">
    <source>
        <dbReference type="SAM" id="SignalP"/>
    </source>
</evidence>
<protein>
    <submittedName>
        <fullName evidence="6">GL21423</fullName>
    </submittedName>
</protein>
<organism evidence="7">
    <name type="scientific">Drosophila persimilis</name>
    <name type="common">Fruit fly</name>
    <dbReference type="NCBI Taxonomy" id="7234"/>
    <lineage>
        <taxon>Eukaryota</taxon>
        <taxon>Metazoa</taxon>
        <taxon>Ecdysozoa</taxon>
        <taxon>Arthropoda</taxon>
        <taxon>Hexapoda</taxon>
        <taxon>Insecta</taxon>
        <taxon>Pterygota</taxon>
        <taxon>Neoptera</taxon>
        <taxon>Endopterygota</taxon>
        <taxon>Diptera</taxon>
        <taxon>Brachycera</taxon>
        <taxon>Muscomorpha</taxon>
        <taxon>Ephydroidea</taxon>
        <taxon>Drosophilidae</taxon>
        <taxon>Drosophila</taxon>
        <taxon>Sophophora</taxon>
    </lineage>
</organism>
<feature type="chain" id="PRO_5002808253" evidence="4">
    <location>
        <begin position="21"/>
        <end position="215"/>
    </location>
</feature>
<dbReference type="eggNOG" id="KOG1218">
    <property type="taxonomic scope" value="Eukaryota"/>
</dbReference>
<evidence type="ECO:0000256" key="3">
    <source>
        <dbReference type="SAM" id="MobiDB-lite"/>
    </source>
</evidence>
<dbReference type="AlphaFoldDB" id="B4HDI6"/>
<gene>
    <name evidence="6" type="primary">Dper\GL21423</name>
    <name evidence="6" type="ORF">Dper_GL21423</name>
</gene>
<dbReference type="Proteomes" id="UP000008744">
    <property type="component" value="Unassembled WGS sequence"/>
</dbReference>
<keyword evidence="7" id="KW-1185">Reference proteome</keyword>
<name>B4HDI6_DROPE</name>
<feature type="region of interest" description="Disordered" evidence="3">
    <location>
        <begin position="193"/>
        <end position="215"/>
    </location>
</feature>
<evidence type="ECO:0000313" key="7">
    <source>
        <dbReference type="Proteomes" id="UP000008744"/>
    </source>
</evidence>
<evidence type="ECO:0000259" key="5">
    <source>
        <dbReference type="PROSITE" id="PS51041"/>
    </source>
</evidence>